<dbReference type="EMBL" id="JACHGO010000004">
    <property type="protein sequence ID" value="MBB5143426.1"/>
    <property type="molecule type" value="Genomic_DNA"/>
</dbReference>
<name>A0A7W8C0P0_9BACT</name>
<evidence type="ECO:0000313" key="4">
    <source>
        <dbReference type="Proteomes" id="UP000539075"/>
    </source>
</evidence>
<protein>
    <submittedName>
        <fullName evidence="3">NAD(P)H-flavin reductase</fullName>
    </submittedName>
</protein>
<feature type="region of interest" description="Disordered" evidence="1">
    <location>
        <begin position="1"/>
        <end position="56"/>
    </location>
</feature>
<feature type="domain" description="FAD-binding FR-type" evidence="2">
    <location>
        <begin position="71"/>
        <end position="171"/>
    </location>
</feature>
<evidence type="ECO:0000256" key="1">
    <source>
        <dbReference type="SAM" id="MobiDB-lite"/>
    </source>
</evidence>
<evidence type="ECO:0000313" key="3">
    <source>
        <dbReference type="EMBL" id="MBB5143426.1"/>
    </source>
</evidence>
<feature type="compositionally biased region" description="Low complexity" evidence="1">
    <location>
        <begin position="15"/>
        <end position="53"/>
    </location>
</feature>
<comment type="caution">
    <text evidence="3">The sequence shown here is derived from an EMBL/GenBank/DDBJ whole genome shotgun (WGS) entry which is preliminary data.</text>
</comment>
<dbReference type="GO" id="GO:0016491">
    <property type="term" value="F:oxidoreductase activity"/>
    <property type="evidence" value="ECO:0007669"/>
    <property type="project" value="InterPro"/>
</dbReference>
<reference evidence="3 4" key="1">
    <citation type="submission" date="2020-08" db="EMBL/GenBank/DDBJ databases">
        <title>Genomic Encyclopedia of Type Strains, Phase IV (KMG-IV): sequencing the most valuable type-strain genomes for metagenomic binning, comparative biology and taxonomic classification.</title>
        <authorList>
            <person name="Goeker M."/>
        </authorList>
    </citation>
    <scope>NUCLEOTIDE SEQUENCE [LARGE SCALE GENOMIC DNA]</scope>
    <source>
        <strain evidence="3 4">DSM 11275</strain>
    </source>
</reference>
<dbReference type="Gene3D" id="2.40.30.10">
    <property type="entry name" value="Translation factors"/>
    <property type="match status" value="1"/>
</dbReference>
<dbReference type="InterPro" id="IPR050353">
    <property type="entry name" value="PyrK_electron_transfer"/>
</dbReference>
<dbReference type="Gene3D" id="2.10.240.10">
    <property type="entry name" value="Dihydroorotate dehydrogenase, electron transfer subunit"/>
    <property type="match status" value="1"/>
</dbReference>
<keyword evidence="4" id="KW-1185">Reference proteome</keyword>
<dbReference type="SUPFAM" id="SSF52343">
    <property type="entry name" value="Ferredoxin reductase-like, C-terminal NADP-linked domain"/>
    <property type="match status" value="1"/>
</dbReference>
<dbReference type="PANTHER" id="PTHR43513">
    <property type="entry name" value="DIHYDROOROTATE DEHYDROGENASE B (NAD(+)), ELECTRON TRANSFER SUBUNIT"/>
    <property type="match status" value="1"/>
</dbReference>
<dbReference type="InterPro" id="IPR039261">
    <property type="entry name" value="FNR_nucleotide-bd"/>
</dbReference>
<dbReference type="InterPro" id="IPR037117">
    <property type="entry name" value="Dihydroorotate_DH_ele_sf"/>
</dbReference>
<dbReference type="InterPro" id="IPR001433">
    <property type="entry name" value="OxRdtase_FAD/NAD-bd"/>
</dbReference>
<dbReference type="Pfam" id="PF10418">
    <property type="entry name" value="DHODB_Fe-S_bind"/>
    <property type="match status" value="1"/>
</dbReference>
<dbReference type="InterPro" id="IPR017938">
    <property type="entry name" value="Riboflavin_synthase-like_b-brl"/>
</dbReference>
<gene>
    <name evidence="3" type="ORF">HNQ38_001523</name>
</gene>
<accession>A0A7W8C0P0</accession>
<sequence length="341" mass="37135">MATKKNTTKAKNDSKVAAPAAEAKAAEVQTKAAEPAPAAQAAAPKNQPKAQAKGGMLREVTARPQPAGNPYLPMTATVAEVIQETGNIRTLRVVLDDAEAMKNFTYEPGQVGQLSVFGSGESTFVINSPPSQKNYLQFSVMQAGEVTAAIHRLSPGDKVGVRAPLGNYFPYNDWKGKDVFFVGGGIGMAPIRTIMMHVLENRKDYGKVSLLYGARTPRDMAFSYETEDWLRRDDLDCTLCIDAPFEGWEHKVGLIPNVLTELNPDPKNCVAVLCGPPIMIKFTVQALEKLNFAPENIVTTLEKRMKCGVGICGRCNIGGRYVCVDGPVFTWKELQELPPEM</sequence>
<dbReference type="InterPro" id="IPR019480">
    <property type="entry name" value="Dihydroorotate_DH_Fe-S-bd"/>
</dbReference>
<dbReference type="Gene3D" id="3.40.50.80">
    <property type="entry name" value="Nucleotide-binding domain of ferredoxin-NADP reductase (FNR) module"/>
    <property type="match status" value="1"/>
</dbReference>
<evidence type="ECO:0000259" key="2">
    <source>
        <dbReference type="PROSITE" id="PS51384"/>
    </source>
</evidence>
<dbReference type="PANTHER" id="PTHR43513:SF1">
    <property type="entry name" value="ANAEROBIC SULFITE REDUCTASE SUBUNIT B"/>
    <property type="match status" value="1"/>
</dbReference>
<dbReference type="Pfam" id="PF00175">
    <property type="entry name" value="NAD_binding_1"/>
    <property type="match status" value="1"/>
</dbReference>
<dbReference type="Proteomes" id="UP000539075">
    <property type="component" value="Unassembled WGS sequence"/>
</dbReference>
<organism evidence="3 4">
    <name type="scientific">Desulfovibrio intestinalis</name>
    <dbReference type="NCBI Taxonomy" id="58621"/>
    <lineage>
        <taxon>Bacteria</taxon>
        <taxon>Pseudomonadati</taxon>
        <taxon>Thermodesulfobacteriota</taxon>
        <taxon>Desulfovibrionia</taxon>
        <taxon>Desulfovibrionales</taxon>
        <taxon>Desulfovibrionaceae</taxon>
        <taxon>Desulfovibrio</taxon>
    </lineage>
</organism>
<dbReference type="InterPro" id="IPR017927">
    <property type="entry name" value="FAD-bd_FR_type"/>
</dbReference>
<dbReference type="AlphaFoldDB" id="A0A7W8C0P0"/>
<dbReference type="SUPFAM" id="SSF63380">
    <property type="entry name" value="Riboflavin synthase domain-like"/>
    <property type="match status" value="1"/>
</dbReference>
<proteinExistence type="predicted"/>
<dbReference type="CDD" id="cd06221">
    <property type="entry name" value="sulfite_reductase_like"/>
    <property type="match status" value="1"/>
</dbReference>
<dbReference type="PRINTS" id="PR00410">
    <property type="entry name" value="PHEHYDRXLASE"/>
</dbReference>
<dbReference type="PROSITE" id="PS51384">
    <property type="entry name" value="FAD_FR"/>
    <property type="match status" value="1"/>
</dbReference>